<organism evidence="1 2">
    <name type="scientific">Anaerotignum lactatifermentans</name>
    <dbReference type="NCBI Taxonomy" id="160404"/>
    <lineage>
        <taxon>Bacteria</taxon>
        <taxon>Bacillati</taxon>
        <taxon>Bacillota</taxon>
        <taxon>Clostridia</taxon>
        <taxon>Lachnospirales</taxon>
        <taxon>Anaerotignaceae</taxon>
        <taxon>Anaerotignum</taxon>
    </lineage>
</organism>
<evidence type="ECO:0000313" key="2">
    <source>
        <dbReference type="Proteomes" id="UP000195455"/>
    </source>
</evidence>
<accession>A0A1Y3TXK8</accession>
<dbReference type="Proteomes" id="UP000195455">
    <property type="component" value="Unassembled WGS sequence"/>
</dbReference>
<proteinExistence type="predicted"/>
<dbReference type="EMBL" id="NFHM01000020">
    <property type="protein sequence ID" value="OUN41276.1"/>
    <property type="molecule type" value="Genomic_DNA"/>
</dbReference>
<protein>
    <submittedName>
        <fullName evidence="1">Uncharacterized protein</fullName>
    </submittedName>
</protein>
<evidence type="ECO:0000313" key="1">
    <source>
        <dbReference type="EMBL" id="OUN41276.1"/>
    </source>
</evidence>
<name>A0A1Y3TXK8_9FIRM</name>
<dbReference type="AlphaFoldDB" id="A0A1Y3TXK8"/>
<gene>
    <name evidence="1" type="ORF">B5G26_11995</name>
</gene>
<comment type="caution">
    <text evidence="1">The sequence shown here is derived from an EMBL/GenBank/DDBJ whole genome shotgun (WGS) entry which is preliminary data.</text>
</comment>
<reference evidence="2" key="1">
    <citation type="submission" date="2017-04" db="EMBL/GenBank/DDBJ databases">
        <title>Function of individual gut microbiota members based on whole genome sequencing of pure cultures obtained from chicken caecum.</title>
        <authorList>
            <person name="Medvecky M."/>
            <person name="Cejkova D."/>
            <person name="Polansky O."/>
            <person name="Karasova D."/>
            <person name="Kubasova T."/>
            <person name="Cizek A."/>
            <person name="Rychlik I."/>
        </authorList>
    </citation>
    <scope>NUCLEOTIDE SEQUENCE [LARGE SCALE GENOMIC DNA]</scope>
    <source>
        <strain evidence="2">An75</strain>
    </source>
</reference>
<sequence length="102" mass="11875">MLGKKAFLSKLPYKKTGIAGIFGFQLCYFCQKHFSWEDIAVFKKIHQKNTVFLEAQRGAFFIAKKRGKQIRNALHEGIHNCVMVSVENYMKCDMDNLYIFCV</sequence>